<dbReference type="AlphaFoldDB" id="A0A1M7FS73"/>
<feature type="region of interest" description="Disordered" evidence="1">
    <location>
        <begin position="1"/>
        <end position="29"/>
    </location>
</feature>
<sequence>MSTYDHEGRRNEDREGRRNSAKDNEGGSGLKEVMALLMEKLSDEEFNEFMQRFGGYFGASKGALGADDPAPFRGMQPGGKRFGEDAMRAAIADARSTSYSKFEEHRKSLGLRRIRVLG</sequence>
<evidence type="ECO:0000313" key="3">
    <source>
        <dbReference type="Proteomes" id="UP000189935"/>
    </source>
</evidence>
<proteinExistence type="predicted"/>
<organism evidence="2 3">
    <name type="scientific">Bradyrhizobium lablabi</name>
    <dbReference type="NCBI Taxonomy" id="722472"/>
    <lineage>
        <taxon>Bacteria</taxon>
        <taxon>Pseudomonadati</taxon>
        <taxon>Pseudomonadota</taxon>
        <taxon>Alphaproteobacteria</taxon>
        <taxon>Hyphomicrobiales</taxon>
        <taxon>Nitrobacteraceae</taxon>
        <taxon>Bradyrhizobium</taxon>
    </lineage>
</organism>
<reference evidence="2 3" key="1">
    <citation type="submission" date="2016-11" db="EMBL/GenBank/DDBJ databases">
        <authorList>
            <person name="Jaros S."/>
            <person name="Januszkiewicz K."/>
            <person name="Wedrychowicz H."/>
        </authorList>
    </citation>
    <scope>NUCLEOTIDE SEQUENCE [LARGE SCALE GENOMIC DNA]</scope>
    <source>
        <strain evidence="2 3">GAS499</strain>
    </source>
</reference>
<evidence type="ECO:0000256" key="1">
    <source>
        <dbReference type="SAM" id="MobiDB-lite"/>
    </source>
</evidence>
<feature type="compositionally biased region" description="Basic and acidic residues" evidence="1">
    <location>
        <begin position="1"/>
        <end position="25"/>
    </location>
</feature>
<gene>
    <name evidence="2" type="ORF">SAMN05444159_7590</name>
</gene>
<dbReference type="RefSeq" id="WP_079544550.1">
    <property type="nucleotide sequence ID" value="NZ_LT670844.1"/>
</dbReference>
<accession>A0A1M7FS73</accession>
<protein>
    <submittedName>
        <fullName evidence="2">Uncharacterized protein</fullName>
    </submittedName>
</protein>
<dbReference type="EMBL" id="LT670844">
    <property type="protein sequence ID" value="SHM06982.1"/>
    <property type="molecule type" value="Genomic_DNA"/>
</dbReference>
<name>A0A1M7FS73_9BRAD</name>
<evidence type="ECO:0000313" key="2">
    <source>
        <dbReference type="EMBL" id="SHM06982.1"/>
    </source>
</evidence>
<dbReference type="Proteomes" id="UP000189935">
    <property type="component" value="Chromosome I"/>
</dbReference>